<dbReference type="EMBL" id="KQ964527">
    <property type="protein sequence ID" value="KXN69647.1"/>
    <property type="molecule type" value="Genomic_DNA"/>
</dbReference>
<dbReference type="AlphaFoldDB" id="A0A137P3N8"/>
<dbReference type="OrthoDB" id="25790at2759"/>
<feature type="domain" description="Transcription factor TFIIB cyclin-like" evidence="4">
    <location>
        <begin position="32"/>
        <end position="85"/>
    </location>
</feature>
<dbReference type="PRINTS" id="PR00685">
    <property type="entry name" value="TIFACTORIIB"/>
</dbReference>
<reference evidence="5 6" key="1">
    <citation type="journal article" date="2015" name="Genome Biol. Evol.">
        <title>Phylogenomic analyses indicate that early fungi evolved digesting cell walls of algal ancestors of land plants.</title>
        <authorList>
            <person name="Chang Y."/>
            <person name="Wang S."/>
            <person name="Sekimoto S."/>
            <person name="Aerts A.L."/>
            <person name="Choi C."/>
            <person name="Clum A."/>
            <person name="LaButti K.M."/>
            <person name="Lindquist E.A."/>
            <person name="Yee Ngan C."/>
            <person name="Ohm R.A."/>
            <person name="Salamov A.A."/>
            <person name="Grigoriev I.V."/>
            <person name="Spatafora J.W."/>
            <person name="Berbee M.L."/>
        </authorList>
    </citation>
    <scope>NUCLEOTIDE SEQUENCE [LARGE SCALE GENOMIC DNA]</scope>
    <source>
        <strain evidence="5 6">NRRL 28638</strain>
    </source>
</reference>
<name>A0A137P3N8_CONC2</name>
<accession>A0A137P3N8</accession>
<evidence type="ECO:0000256" key="3">
    <source>
        <dbReference type="SAM" id="MobiDB-lite"/>
    </source>
</evidence>
<dbReference type="InterPro" id="IPR000812">
    <property type="entry name" value="TFIIB"/>
</dbReference>
<feature type="region of interest" description="Disordered" evidence="3">
    <location>
        <begin position="166"/>
        <end position="186"/>
    </location>
</feature>
<dbReference type="GO" id="GO:0017025">
    <property type="term" value="F:TBP-class protein binding"/>
    <property type="evidence" value="ECO:0007669"/>
    <property type="project" value="InterPro"/>
</dbReference>
<evidence type="ECO:0000313" key="5">
    <source>
        <dbReference type="EMBL" id="KXN69647.1"/>
    </source>
</evidence>
<evidence type="ECO:0000256" key="2">
    <source>
        <dbReference type="ARBA" id="ARBA00023163"/>
    </source>
</evidence>
<sequence>MTGVSKREIGTFYKLMLSILEVDGTEVQRLCPEQFMKRWCQALVIPEAITNTAIRVLQEADALGISTGKCPNSSCAASIWLTVRYYNAYIENFIQSRSHLFESGKHYVEPVLCELKDVAEVTGVAMATVNNSFRNLLPHRFKLLPLESLDELMSSQVRTRLPLIEPSINNNDKHNRSSSPLIVDSL</sequence>
<evidence type="ECO:0000313" key="6">
    <source>
        <dbReference type="Proteomes" id="UP000070444"/>
    </source>
</evidence>
<dbReference type="GO" id="GO:0070897">
    <property type="term" value="P:transcription preinitiation complex assembly"/>
    <property type="evidence" value="ECO:0007669"/>
    <property type="project" value="InterPro"/>
</dbReference>
<evidence type="ECO:0000259" key="4">
    <source>
        <dbReference type="Pfam" id="PF00382"/>
    </source>
</evidence>
<dbReference type="Pfam" id="PF00382">
    <property type="entry name" value="TFIIB"/>
    <property type="match status" value="1"/>
</dbReference>
<organism evidence="5 6">
    <name type="scientific">Conidiobolus coronatus (strain ATCC 28846 / CBS 209.66 / NRRL 28638)</name>
    <name type="common">Delacroixia coronata</name>
    <dbReference type="NCBI Taxonomy" id="796925"/>
    <lineage>
        <taxon>Eukaryota</taxon>
        <taxon>Fungi</taxon>
        <taxon>Fungi incertae sedis</taxon>
        <taxon>Zoopagomycota</taxon>
        <taxon>Entomophthoromycotina</taxon>
        <taxon>Entomophthoromycetes</taxon>
        <taxon>Entomophthorales</taxon>
        <taxon>Ancylistaceae</taxon>
        <taxon>Conidiobolus</taxon>
    </lineage>
</organism>
<protein>
    <recommendedName>
        <fullName evidence="4">Transcription factor TFIIB cyclin-like domain-containing protein</fullName>
    </recommendedName>
</protein>
<keyword evidence="2" id="KW-0804">Transcription</keyword>
<dbReference type="Gene3D" id="1.10.472.10">
    <property type="entry name" value="Cyclin-like"/>
    <property type="match status" value="1"/>
</dbReference>
<proteinExistence type="predicted"/>
<dbReference type="SUPFAM" id="SSF47954">
    <property type="entry name" value="Cyclin-like"/>
    <property type="match status" value="1"/>
</dbReference>
<dbReference type="InterPro" id="IPR036915">
    <property type="entry name" value="Cyclin-like_sf"/>
</dbReference>
<dbReference type="InterPro" id="IPR013150">
    <property type="entry name" value="TFIIB_cyclin"/>
</dbReference>
<keyword evidence="6" id="KW-1185">Reference proteome</keyword>
<dbReference type="Proteomes" id="UP000070444">
    <property type="component" value="Unassembled WGS sequence"/>
</dbReference>
<evidence type="ECO:0000256" key="1">
    <source>
        <dbReference type="ARBA" id="ARBA00023015"/>
    </source>
</evidence>
<gene>
    <name evidence="5" type="ORF">CONCODRAFT_79205</name>
</gene>
<dbReference type="STRING" id="796925.A0A137P3N8"/>
<keyword evidence="1" id="KW-0805">Transcription regulation</keyword>